<evidence type="ECO:0000313" key="1">
    <source>
        <dbReference type="EMBL" id="AOS43003.1"/>
    </source>
</evidence>
<dbReference type="RefSeq" id="WP_069960401.1">
    <property type="nucleotide sequence ID" value="NZ_CP016094.1"/>
</dbReference>
<dbReference type="OrthoDB" id="1551155at2"/>
<dbReference type="STRING" id="1838286.Verru16b_00041"/>
<accession>A0A1I7PHC7</accession>
<evidence type="ECO:0000313" key="2">
    <source>
        <dbReference type="Proteomes" id="UP000095228"/>
    </source>
</evidence>
<reference evidence="1 2" key="1">
    <citation type="submission" date="2016-06" db="EMBL/GenBank/DDBJ databases">
        <title>Three novel species with peptidoglycan cell walls form the new genus Lacunisphaera gen. nov. in the family Opitutaceae of the verrucomicrobial subdivision 4.</title>
        <authorList>
            <person name="Rast P."/>
            <person name="Gloeckner I."/>
            <person name="Jogler M."/>
            <person name="Boedeker C."/>
            <person name="Jeske O."/>
            <person name="Wiegand S."/>
            <person name="Reinhardt R."/>
            <person name="Schumann P."/>
            <person name="Rohde M."/>
            <person name="Spring S."/>
            <person name="Gloeckner F.O."/>
            <person name="Jogler C."/>
        </authorList>
    </citation>
    <scope>NUCLEOTIDE SEQUENCE [LARGE SCALE GENOMIC DNA]</scope>
    <source>
        <strain evidence="1 2">IG16b</strain>
    </source>
</reference>
<dbReference type="KEGG" id="obg:Verru16b_00041"/>
<protein>
    <submittedName>
        <fullName evidence="1">Uncharacterized protein</fullName>
    </submittedName>
</protein>
<gene>
    <name evidence="1" type="ORF">Verru16b_00041</name>
</gene>
<proteinExistence type="predicted"/>
<sequence length="92" mass="10506">MSTPRKPTPKPVERIQTGIRLEKRILKVLKGVAEYHDLYLGDLLEGICLHAFENKTPFSPATLQRIRMLKEVYHLDLTAADSHQLVERDPAS</sequence>
<keyword evidence="2" id="KW-1185">Reference proteome</keyword>
<name>A0A1I7PHC7_9BACT</name>
<organism evidence="1 2">
    <name type="scientific">Lacunisphaera limnophila</name>
    <dbReference type="NCBI Taxonomy" id="1838286"/>
    <lineage>
        <taxon>Bacteria</taxon>
        <taxon>Pseudomonadati</taxon>
        <taxon>Verrucomicrobiota</taxon>
        <taxon>Opitutia</taxon>
        <taxon>Opitutales</taxon>
        <taxon>Opitutaceae</taxon>
        <taxon>Lacunisphaera</taxon>
    </lineage>
</organism>
<dbReference type="EMBL" id="CP016094">
    <property type="protein sequence ID" value="AOS43003.1"/>
    <property type="molecule type" value="Genomic_DNA"/>
</dbReference>
<dbReference type="AlphaFoldDB" id="A0A1I7PHC7"/>
<dbReference type="Proteomes" id="UP000095228">
    <property type="component" value="Chromosome"/>
</dbReference>